<keyword evidence="10" id="KW-1185">Reference proteome</keyword>
<evidence type="ECO:0000259" key="8">
    <source>
        <dbReference type="PROSITE" id="PS50811"/>
    </source>
</evidence>
<reference evidence="9 10" key="1">
    <citation type="submission" date="2023-10" db="EMBL/GenBank/DDBJ databases">
        <title>Chromosome-scale genome assembly provides insights into flower coloration mechanisms of Canna indica.</title>
        <authorList>
            <person name="Li C."/>
        </authorList>
    </citation>
    <scope>NUCLEOTIDE SEQUENCE [LARGE SCALE GENOMIC DNA]</scope>
    <source>
        <tissue evidence="9">Flower</tissue>
    </source>
</reference>
<evidence type="ECO:0000256" key="3">
    <source>
        <dbReference type="ARBA" id="ARBA00023015"/>
    </source>
</evidence>
<evidence type="ECO:0000256" key="7">
    <source>
        <dbReference type="SAM" id="MobiDB-lite"/>
    </source>
</evidence>
<feature type="domain" description="WRKY" evidence="8">
    <location>
        <begin position="57"/>
        <end position="122"/>
    </location>
</feature>
<dbReference type="SMART" id="SM00774">
    <property type="entry name" value="WRKY"/>
    <property type="match status" value="1"/>
</dbReference>
<sequence>MEELDEQEVKWVGSLELFMNKLMDSLPPTCDNRVSIPAERSLVSKMDSRYTLRMKMCGDGLADDGYKWRKYGQKSIKNSPNPRSYYRCTNPRCNAKKQVERSQEDPETLIVTYEGLHFHYASHFLPSWQQDYFTAGAHPTKKPKFAILDADESTQRPPATMEANGTRRELVEDFEDVMHRSQGLLDDVVPLLVRKPVDSSAASSDDRNPLPQSPSSSSSSLSWSSRSSCLDLGSLFSIL</sequence>
<name>A0AAQ3QBU7_9LILI</name>
<evidence type="ECO:0000313" key="9">
    <source>
        <dbReference type="EMBL" id="WOL06936.1"/>
    </source>
</evidence>
<evidence type="ECO:0000313" key="10">
    <source>
        <dbReference type="Proteomes" id="UP001327560"/>
    </source>
</evidence>
<feature type="region of interest" description="Disordered" evidence="7">
    <location>
        <begin position="198"/>
        <end position="227"/>
    </location>
</feature>
<dbReference type="PANTHER" id="PTHR31221">
    <property type="entry name" value="WRKY TRANSCRIPTION FACTOR PROTEIN 1-RELATED"/>
    <property type="match status" value="1"/>
</dbReference>
<keyword evidence="2" id="KW-0677">Repeat</keyword>
<dbReference type="FunFam" id="2.20.25.80:FF:000006">
    <property type="entry name" value="WRKY transcription factor"/>
    <property type="match status" value="1"/>
</dbReference>
<evidence type="ECO:0000256" key="2">
    <source>
        <dbReference type="ARBA" id="ARBA00022737"/>
    </source>
</evidence>
<dbReference type="InterPro" id="IPR044810">
    <property type="entry name" value="WRKY_plant"/>
</dbReference>
<keyword evidence="5" id="KW-0804">Transcription</keyword>
<gene>
    <name evidence="9" type="ORF">Cni_G15671</name>
</gene>
<keyword evidence="3" id="KW-0805">Transcription regulation</keyword>
<comment type="subcellular location">
    <subcellularLocation>
        <location evidence="1">Nucleus</location>
    </subcellularLocation>
</comment>
<evidence type="ECO:0000256" key="4">
    <source>
        <dbReference type="ARBA" id="ARBA00023125"/>
    </source>
</evidence>
<dbReference type="PANTHER" id="PTHR31221:SF42">
    <property type="entry name" value="WRKY TRANSCRIPTION FACTOR 49-RELATED"/>
    <property type="match status" value="1"/>
</dbReference>
<keyword evidence="4" id="KW-0238">DNA-binding</keyword>
<dbReference type="EMBL" id="CP136894">
    <property type="protein sequence ID" value="WOL06936.1"/>
    <property type="molecule type" value="Genomic_DNA"/>
</dbReference>
<feature type="compositionally biased region" description="Low complexity" evidence="7">
    <location>
        <begin position="213"/>
        <end position="227"/>
    </location>
</feature>
<dbReference type="GO" id="GO:0003700">
    <property type="term" value="F:DNA-binding transcription factor activity"/>
    <property type="evidence" value="ECO:0007669"/>
    <property type="project" value="InterPro"/>
</dbReference>
<dbReference type="GO" id="GO:0005634">
    <property type="term" value="C:nucleus"/>
    <property type="evidence" value="ECO:0007669"/>
    <property type="project" value="UniProtKB-SubCell"/>
</dbReference>
<protein>
    <recommendedName>
        <fullName evidence="8">WRKY domain-containing protein</fullName>
    </recommendedName>
</protein>
<evidence type="ECO:0000256" key="5">
    <source>
        <dbReference type="ARBA" id="ARBA00023163"/>
    </source>
</evidence>
<evidence type="ECO:0000256" key="6">
    <source>
        <dbReference type="ARBA" id="ARBA00023242"/>
    </source>
</evidence>
<organism evidence="9 10">
    <name type="scientific">Canna indica</name>
    <name type="common">Indian-shot</name>
    <dbReference type="NCBI Taxonomy" id="4628"/>
    <lineage>
        <taxon>Eukaryota</taxon>
        <taxon>Viridiplantae</taxon>
        <taxon>Streptophyta</taxon>
        <taxon>Embryophyta</taxon>
        <taxon>Tracheophyta</taxon>
        <taxon>Spermatophyta</taxon>
        <taxon>Magnoliopsida</taxon>
        <taxon>Liliopsida</taxon>
        <taxon>Zingiberales</taxon>
        <taxon>Cannaceae</taxon>
        <taxon>Canna</taxon>
    </lineage>
</organism>
<evidence type="ECO:0000256" key="1">
    <source>
        <dbReference type="ARBA" id="ARBA00004123"/>
    </source>
</evidence>
<dbReference type="InterPro" id="IPR003657">
    <property type="entry name" value="WRKY_dom"/>
</dbReference>
<dbReference type="Proteomes" id="UP001327560">
    <property type="component" value="Chromosome 5"/>
</dbReference>
<dbReference type="InterPro" id="IPR036576">
    <property type="entry name" value="WRKY_dom_sf"/>
</dbReference>
<accession>A0AAQ3QBU7</accession>
<dbReference type="Pfam" id="PF03106">
    <property type="entry name" value="WRKY"/>
    <property type="match status" value="1"/>
</dbReference>
<proteinExistence type="predicted"/>
<dbReference type="AlphaFoldDB" id="A0AAQ3QBU7"/>
<dbReference type="GO" id="GO:0043565">
    <property type="term" value="F:sequence-specific DNA binding"/>
    <property type="evidence" value="ECO:0007669"/>
    <property type="project" value="InterPro"/>
</dbReference>
<dbReference type="SUPFAM" id="SSF118290">
    <property type="entry name" value="WRKY DNA-binding domain"/>
    <property type="match status" value="1"/>
</dbReference>
<keyword evidence="6" id="KW-0539">Nucleus</keyword>
<dbReference type="Gene3D" id="2.20.25.80">
    <property type="entry name" value="WRKY domain"/>
    <property type="match status" value="1"/>
</dbReference>
<dbReference type="PROSITE" id="PS50811">
    <property type="entry name" value="WRKY"/>
    <property type="match status" value="1"/>
</dbReference>